<proteinExistence type="predicted"/>
<feature type="chain" id="PRO_5037151139" evidence="1">
    <location>
        <begin position="22"/>
        <end position="227"/>
    </location>
</feature>
<evidence type="ECO:0000313" key="2">
    <source>
        <dbReference type="EMBL" id="MBK6263918.1"/>
    </source>
</evidence>
<name>A0A934WVQ2_9BACT</name>
<evidence type="ECO:0000313" key="3">
    <source>
        <dbReference type="Proteomes" id="UP000611723"/>
    </source>
</evidence>
<feature type="signal peptide" evidence="1">
    <location>
        <begin position="1"/>
        <end position="21"/>
    </location>
</feature>
<dbReference type="EMBL" id="JAEQBW010000001">
    <property type="protein sequence ID" value="MBK6263918.1"/>
    <property type="molecule type" value="Genomic_DNA"/>
</dbReference>
<dbReference type="Proteomes" id="UP000611723">
    <property type="component" value="Unassembled WGS sequence"/>
</dbReference>
<reference evidence="2" key="1">
    <citation type="submission" date="2021-01" db="EMBL/GenBank/DDBJ databases">
        <title>Marivirga aurantiaca sp. nov., isolated from intertidal surface sediments.</title>
        <authorList>
            <person name="Zhang M."/>
        </authorList>
    </citation>
    <scope>NUCLEOTIDE SEQUENCE</scope>
    <source>
        <strain evidence="2">S37H4</strain>
    </source>
</reference>
<keyword evidence="3" id="KW-1185">Reference proteome</keyword>
<dbReference type="RefSeq" id="WP_201429602.1">
    <property type="nucleotide sequence ID" value="NZ_JAEQBW010000001.1"/>
</dbReference>
<gene>
    <name evidence="2" type="ORF">JKA74_02620</name>
</gene>
<keyword evidence="1" id="KW-0732">Signal</keyword>
<sequence length="227" mass="26456">MKNLLLAIVIFVLGTSCTNNTESKTKTEETKVEFNQELANELTEMAVTDQKAAWIPEGEFKEMSNEEWEEYKDSVFTTHQKRLEEIFNKYGYPGYDLVGEDGSHDFWLMVQHCDFNPEFQQKVLVEMEKEIKKGNASKKNYAYLIDRVRQNTGGKLIYGTQVTYNEFGQAVPKSLEDSLNVNKRRAEVGLEPLEEYLNLMTQHHFEMNKENMINRGITEPKLYKVNE</sequence>
<dbReference type="PROSITE" id="PS51257">
    <property type="entry name" value="PROKAR_LIPOPROTEIN"/>
    <property type="match status" value="1"/>
</dbReference>
<organism evidence="2 3">
    <name type="scientific">Marivirga aurantiaca</name>
    <dbReference type="NCBI Taxonomy" id="2802615"/>
    <lineage>
        <taxon>Bacteria</taxon>
        <taxon>Pseudomonadati</taxon>
        <taxon>Bacteroidota</taxon>
        <taxon>Cytophagia</taxon>
        <taxon>Cytophagales</taxon>
        <taxon>Marivirgaceae</taxon>
        <taxon>Marivirga</taxon>
    </lineage>
</organism>
<accession>A0A934WVQ2</accession>
<dbReference type="InterPro" id="IPR046732">
    <property type="entry name" value="DUF6624"/>
</dbReference>
<evidence type="ECO:0000256" key="1">
    <source>
        <dbReference type="SAM" id="SignalP"/>
    </source>
</evidence>
<comment type="caution">
    <text evidence="2">The sequence shown here is derived from an EMBL/GenBank/DDBJ whole genome shotgun (WGS) entry which is preliminary data.</text>
</comment>
<dbReference type="Pfam" id="PF20329">
    <property type="entry name" value="DUF6624"/>
    <property type="match status" value="1"/>
</dbReference>
<dbReference type="AlphaFoldDB" id="A0A934WVQ2"/>
<protein>
    <submittedName>
        <fullName evidence="2">Uncharacterized protein</fullName>
    </submittedName>
</protein>